<dbReference type="GO" id="GO:0035008">
    <property type="term" value="P:positive regulation of melanization defense response"/>
    <property type="evidence" value="ECO:0007669"/>
    <property type="project" value="UniProtKB-ARBA"/>
</dbReference>
<dbReference type="PANTHER" id="PTHR24252:SF7">
    <property type="entry name" value="HYALIN"/>
    <property type="match status" value="1"/>
</dbReference>
<dbReference type="GO" id="GO:0006508">
    <property type="term" value="P:proteolysis"/>
    <property type="evidence" value="ECO:0007669"/>
    <property type="project" value="UniProtKB-KW"/>
</dbReference>
<keyword evidence="5 7" id="KW-0720">Serine protease</keyword>
<dbReference type="InterPro" id="IPR018114">
    <property type="entry name" value="TRYPSIN_HIS"/>
</dbReference>
<dbReference type="PRINTS" id="PR00722">
    <property type="entry name" value="CHYMOTRYPSIN"/>
</dbReference>
<evidence type="ECO:0000313" key="11">
    <source>
        <dbReference type="Proteomes" id="UP000091820"/>
    </source>
</evidence>
<dbReference type="CDD" id="cd00190">
    <property type="entry name" value="Tryp_SPc"/>
    <property type="match status" value="1"/>
</dbReference>
<dbReference type="InterPro" id="IPR043504">
    <property type="entry name" value="Peptidase_S1_PA_chymotrypsin"/>
</dbReference>
<dbReference type="GO" id="GO:0004252">
    <property type="term" value="F:serine-type endopeptidase activity"/>
    <property type="evidence" value="ECO:0007669"/>
    <property type="project" value="InterPro"/>
</dbReference>
<comment type="subcellular location">
    <subcellularLocation>
        <location evidence="1">Secreted</location>
    </subcellularLocation>
</comment>
<evidence type="ECO:0000259" key="9">
    <source>
        <dbReference type="PROSITE" id="PS50240"/>
    </source>
</evidence>
<organism evidence="10 11">
    <name type="scientific">Glossina brevipalpis</name>
    <dbReference type="NCBI Taxonomy" id="37001"/>
    <lineage>
        <taxon>Eukaryota</taxon>
        <taxon>Metazoa</taxon>
        <taxon>Ecdysozoa</taxon>
        <taxon>Arthropoda</taxon>
        <taxon>Hexapoda</taxon>
        <taxon>Insecta</taxon>
        <taxon>Pterygota</taxon>
        <taxon>Neoptera</taxon>
        <taxon>Endopterygota</taxon>
        <taxon>Diptera</taxon>
        <taxon>Brachycera</taxon>
        <taxon>Muscomorpha</taxon>
        <taxon>Hippoboscoidea</taxon>
        <taxon>Glossinidae</taxon>
        <taxon>Glossina</taxon>
    </lineage>
</organism>
<dbReference type="InterPro" id="IPR001254">
    <property type="entry name" value="Trypsin_dom"/>
</dbReference>
<dbReference type="Proteomes" id="UP000091820">
    <property type="component" value="Unassembled WGS sequence"/>
</dbReference>
<dbReference type="InterPro" id="IPR001314">
    <property type="entry name" value="Peptidase_S1A"/>
</dbReference>
<keyword evidence="6" id="KW-1015">Disulfide bond</keyword>
<evidence type="ECO:0000256" key="5">
    <source>
        <dbReference type="ARBA" id="ARBA00022825"/>
    </source>
</evidence>
<sequence length="352" mass="40078">MLGSAMKLIFSPWTLYIVTITVVSANECALNTECKPIANCPFIRDNFNLIKRKPYCNLDRSGTHVCCRKPPQNYTQTKDIDLRIVRECRYYDSLPRRCDLPFIVGGTQADPKEFPFMSLLYRKDGNKFTHLCGGTLISKKYVLTAAHCFYDTPTPPNWVRLGELDYSTNTDDALPQDFEVKNFIRHHEYYTTDIQTKYNDIALVELGKEAIFNDYVSPACLPLVDGNDFQEFLTAGWGKTNYTSESSTHLLKVKLDRFDDDKCFQIIERNEELEKGVNNRTQLCAGSFSDNRDTCAGDSGGPLFVNHPEFSCQFLVVGITSFGEGGCGNKGIPAVYTRVKLYIDWIERIVWD</sequence>
<dbReference type="Gene3D" id="2.40.10.10">
    <property type="entry name" value="Trypsin-like serine proteases"/>
    <property type="match status" value="1"/>
</dbReference>
<keyword evidence="4 7" id="KW-0378">Hydrolase</keyword>
<dbReference type="InterPro" id="IPR009003">
    <property type="entry name" value="Peptidase_S1_PA"/>
</dbReference>
<dbReference type="SUPFAM" id="SSF50494">
    <property type="entry name" value="Trypsin-like serine proteases"/>
    <property type="match status" value="1"/>
</dbReference>
<accession>A0A1A9WJB4</accession>
<feature type="domain" description="Peptidase S1" evidence="9">
    <location>
        <begin position="103"/>
        <end position="351"/>
    </location>
</feature>
<dbReference type="PROSITE" id="PS00135">
    <property type="entry name" value="TRYPSIN_SER"/>
    <property type="match status" value="1"/>
</dbReference>
<protein>
    <recommendedName>
        <fullName evidence="9">Peptidase S1 domain-containing protein</fullName>
    </recommendedName>
</protein>
<reference evidence="10" key="2">
    <citation type="submission" date="2020-05" db="UniProtKB">
        <authorList>
            <consortium name="EnsemblMetazoa"/>
        </authorList>
    </citation>
    <scope>IDENTIFICATION</scope>
    <source>
        <strain evidence="10">IAEA</strain>
    </source>
</reference>
<evidence type="ECO:0000313" key="10">
    <source>
        <dbReference type="EnsemblMetazoa" id="GBRI021872-PA"/>
    </source>
</evidence>
<dbReference type="SMART" id="SM00020">
    <property type="entry name" value="Tryp_SPc"/>
    <property type="match status" value="1"/>
</dbReference>
<dbReference type="VEuPathDB" id="VectorBase:GBRI021872"/>
<dbReference type="GO" id="GO:0005576">
    <property type="term" value="C:extracellular region"/>
    <property type="evidence" value="ECO:0007669"/>
    <property type="project" value="UniProtKB-SubCell"/>
</dbReference>
<evidence type="ECO:0000256" key="7">
    <source>
        <dbReference type="RuleBase" id="RU363034"/>
    </source>
</evidence>
<evidence type="ECO:0000256" key="8">
    <source>
        <dbReference type="SAM" id="SignalP"/>
    </source>
</evidence>
<dbReference type="Pfam" id="PF00089">
    <property type="entry name" value="Trypsin"/>
    <property type="match status" value="1"/>
</dbReference>
<feature type="signal peptide" evidence="8">
    <location>
        <begin position="1"/>
        <end position="25"/>
    </location>
</feature>
<dbReference type="PANTHER" id="PTHR24252">
    <property type="entry name" value="ACROSIN-RELATED"/>
    <property type="match status" value="1"/>
</dbReference>
<dbReference type="InterPro" id="IPR033116">
    <property type="entry name" value="TRYPSIN_SER"/>
</dbReference>
<dbReference type="FunFam" id="2.40.10.10:FF:000015">
    <property type="entry name" value="Atrial natriuretic peptide-converting enzyme"/>
    <property type="match status" value="1"/>
</dbReference>
<dbReference type="GO" id="GO:0050832">
    <property type="term" value="P:defense response to fungus"/>
    <property type="evidence" value="ECO:0007669"/>
    <property type="project" value="UniProtKB-ARBA"/>
</dbReference>
<reference evidence="11" key="1">
    <citation type="submission" date="2014-03" db="EMBL/GenBank/DDBJ databases">
        <authorList>
            <person name="Aksoy S."/>
            <person name="Warren W."/>
            <person name="Wilson R.K."/>
        </authorList>
    </citation>
    <scope>NUCLEOTIDE SEQUENCE [LARGE SCALE GENOMIC DNA]</scope>
    <source>
        <strain evidence="11">IAEA</strain>
    </source>
</reference>
<keyword evidence="11" id="KW-1185">Reference proteome</keyword>
<dbReference type="STRING" id="37001.A0A1A9WJB4"/>
<evidence type="ECO:0000256" key="2">
    <source>
        <dbReference type="ARBA" id="ARBA00022525"/>
    </source>
</evidence>
<dbReference type="PROSITE" id="PS50240">
    <property type="entry name" value="TRYPSIN_DOM"/>
    <property type="match status" value="1"/>
</dbReference>
<proteinExistence type="predicted"/>
<keyword evidence="3 7" id="KW-0645">Protease</keyword>
<evidence type="ECO:0000256" key="3">
    <source>
        <dbReference type="ARBA" id="ARBA00022670"/>
    </source>
</evidence>
<dbReference type="GO" id="GO:0160032">
    <property type="term" value="P:Toll receptor ligand protein activation cascade"/>
    <property type="evidence" value="ECO:0007669"/>
    <property type="project" value="UniProtKB-ARBA"/>
</dbReference>
<keyword evidence="8" id="KW-0732">Signal</keyword>
<evidence type="ECO:0000256" key="1">
    <source>
        <dbReference type="ARBA" id="ARBA00004613"/>
    </source>
</evidence>
<keyword evidence="2" id="KW-0964">Secreted</keyword>
<name>A0A1A9WJB4_9MUSC</name>
<dbReference type="EnsemblMetazoa" id="GBRI021872-RA">
    <property type="protein sequence ID" value="GBRI021872-PA"/>
    <property type="gene ID" value="GBRI021872"/>
</dbReference>
<evidence type="ECO:0000256" key="6">
    <source>
        <dbReference type="ARBA" id="ARBA00023157"/>
    </source>
</evidence>
<feature type="chain" id="PRO_5008400446" description="Peptidase S1 domain-containing protein" evidence="8">
    <location>
        <begin position="26"/>
        <end position="352"/>
    </location>
</feature>
<dbReference type="PROSITE" id="PS00134">
    <property type="entry name" value="TRYPSIN_HIS"/>
    <property type="match status" value="1"/>
</dbReference>
<evidence type="ECO:0000256" key="4">
    <source>
        <dbReference type="ARBA" id="ARBA00022801"/>
    </source>
</evidence>
<dbReference type="AlphaFoldDB" id="A0A1A9WJB4"/>